<protein>
    <submittedName>
        <fullName evidence="1">Endodeoxyribonuclease RusA</fullName>
    </submittedName>
</protein>
<accession>A0A1J5S3K6</accession>
<dbReference type="InterPro" id="IPR036614">
    <property type="entry name" value="RusA-like_sf"/>
</dbReference>
<dbReference type="GO" id="GO:0006281">
    <property type="term" value="P:DNA repair"/>
    <property type="evidence" value="ECO:0007669"/>
    <property type="project" value="InterPro"/>
</dbReference>
<evidence type="ECO:0000313" key="1">
    <source>
        <dbReference type="EMBL" id="OIR02603.1"/>
    </source>
</evidence>
<dbReference type="EMBL" id="MLJW01000073">
    <property type="protein sequence ID" value="OIR02603.1"/>
    <property type="molecule type" value="Genomic_DNA"/>
</dbReference>
<name>A0A1J5S3K6_9ZZZZ</name>
<organism evidence="1">
    <name type="scientific">mine drainage metagenome</name>
    <dbReference type="NCBI Taxonomy" id="410659"/>
    <lineage>
        <taxon>unclassified sequences</taxon>
        <taxon>metagenomes</taxon>
        <taxon>ecological metagenomes</taxon>
    </lineage>
</organism>
<proteinExistence type="predicted"/>
<dbReference type="GO" id="GO:0006310">
    <property type="term" value="P:DNA recombination"/>
    <property type="evidence" value="ECO:0007669"/>
    <property type="project" value="InterPro"/>
</dbReference>
<dbReference type="GO" id="GO:0000287">
    <property type="term" value="F:magnesium ion binding"/>
    <property type="evidence" value="ECO:0007669"/>
    <property type="project" value="InterPro"/>
</dbReference>
<gene>
    <name evidence="1" type="ORF">GALL_153170</name>
</gene>
<dbReference type="SUPFAM" id="SSF103084">
    <property type="entry name" value="Holliday junction resolvase RusA"/>
    <property type="match status" value="1"/>
</dbReference>
<dbReference type="AlphaFoldDB" id="A0A1J5S3K6"/>
<dbReference type="Gene3D" id="3.30.1330.70">
    <property type="entry name" value="Holliday junction resolvase RusA"/>
    <property type="match status" value="1"/>
</dbReference>
<reference evidence="1" key="1">
    <citation type="submission" date="2016-10" db="EMBL/GenBank/DDBJ databases">
        <title>Sequence of Gallionella enrichment culture.</title>
        <authorList>
            <person name="Poehlein A."/>
            <person name="Muehling M."/>
            <person name="Daniel R."/>
        </authorList>
    </citation>
    <scope>NUCLEOTIDE SEQUENCE</scope>
</reference>
<comment type="caution">
    <text evidence="1">The sequence shown here is derived from an EMBL/GenBank/DDBJ whole genome shotgun (WGS) entry which is preliminary data.</text>
</comment>
<sequence>MDELKDVKVNLGECNDLNSSEAAAVSSHVQVVRFTILGEPASKANSRQIVVIKGRAAVIKSKKARDFEATALMQIPPAAKVMLTGPLRATIRIWYASERPDLDESVVLDVLQAKTQGTGKDRKIIRRGVYLNDRQVRERHTYHGIDRANPRVEIEIEPMGEQGGLF</sequence>